<protein>
    <submittedName>
        <fullName evidence="3">Unannotated protein</fullName>
    </submittedName>
</protein>
<evidence type="ECO:0000259" key="2">
    <source>
        <dbReference type="Pfam" id="PF16653"/>
    </source>
</evidence>
<dbReference type="Pfam" id="PF03435">
    <property type="entry name" value="Sacchrp_dh_NADP"/>
    <property type="match status" value="1"/>
</dbReference>
<dbReference type="Gene3D" id="3.30.360.10">
    <property type="entry name" value="Dihydrodipicolinate Reductase, domain 2"/>
    <property type="match status" value="1"/>
</dbReference>
<dbReference type="SUPFAM" id="SSF51735">
    <property type="entry name" value="NAD(P)-binding Rossmann-fold domains"/>
    <property type="match status" value="1"/>
</dbReference>
<feature type="domain" description="Saccharopine dehydrogenase NADP binding" evidence="1">
    <location>
        <begin position="4"/>
        <end position="122"/>
    </location>
</feature>
<evidence type="ECO:0000313" key="3">
    <source>
        <dbReference type="EMBL" id="CAB5008987.1"/>
    </source>
</evidence>
<organism evidence="3">
    <name type="scientific">freshwater metagenome</name>
    <dbReference type="NCBI Taxonomy" id="449393"/>
    <lineage>
        <taxon>unclassified sequences</taxon>
        <taxon>metagenomes</taxon>
        <taxon>ecological metagenomes</taxon>
    </lineage>
</organism>
<feature type="domain" description="Saccharopine dehydrogenase-like C-terminal" evidence="2">
    <location>
        <begin position="127"/>
        <end position="380"/>
    </location>
</feature>
<reference evidence="3" key="1">
    <citation type="submission" date="2020-05" db="EMBL/GenBank/DDBJ databases">
        <authorList>
            <person name="Chiriac C."/>
            <person name="Salcher M."/>
            <person name="Ghai R."/>
            <person name="Kavagutti S V."/>
        </authorList>
    </citation>
    <scope>NUCLEOTIDE SEQUENCE</scope>
</reference>
<dbReference type="AlphaFoldDB" id="A0A6J7PUH6"/>
<sequence length="391" mass="40304">MRIAVIGGAGAMGQVTVTDLVESPGVDQVLIVDPDAERADALADSLAGRGARVVTAMPTGPLAELLHGIDATVNASGHAHNISVMQACLEVGSHYTDLGGLYHVAVAQYAFHEQFEAAGLTATLSMGSAPGLTNMLAARAVELAALDTVESIELVDATVPGRTYHPSESYAPPYAAVTLIEEYTAPAPQFIDGAIQLMAAGSGARSYDFPGGAVECVYTIHSEPATLPRSYSDRGIQRVEWRLGLAPADHVRLLSFVASGLASNDPIAIEGVTVRPADVLAAVLGRQVRGGAGTADSGAVEWFRAIVRGQSSTGSTEIVCDVKVVDPPSGEFSGGAWVTGVPPSIAAQVMASGQAIRTGVHGPELAIPVSTFFAELGRRGMVPVDRITALS</sequence>
<dbReference type="InterPro" id="IPR032095">
    <property type="entry name" value="Sacchrp_dh-like_C"/>
</dbReference>
<name>A0A6J7PUH6_9ZZZZ</name>
<dbReference type="InterPro" id="IPR036291">
    <property type="entry name" value="NAD(P)-bd_dom_sf"/>
</dbReference>
<dbReference type="PANTHER" id="PTHR43796:SF2">
    <property type="entry name" value="CARBOXYNORSPERMIDINE SYNTHASE"/>
    <property type="match status" value="1"/>
</dbReference>
<dbReference type="EMBL" id="CAFBOZ010000155">
    <property type="protein sequence ID" value="CAB5008987.1"/>
    <property type="molecule type" value="Genomic_DNA"/>
</dbReference>
<accession>A0A6J7PUH6</accession>
<proteinExistence type="predicted"/>
<dbReference type="Pfam" id="PF16653">
    <property type="entry name" value="Sacchrp_dh_C"/>
    <property type="match status" value="1"/>
</dbReference>
<dbReference type="Gene3D" id="3.40.50.720">
    <property type="entry name" value="NAD(P)-binding Rossmann-like Domain"/>
    <property type="match status" value="2"/>
</dbReference>
<dbReference type="PANTHER" id="PTHR43796">
    <property type="entry name" value="CARBOXYNORSPERMIDINE SYNTHASE"/>
    <property type="match status" value="1"/>
</dbReference>
<dbReference type="InterPro" id="IPR005097">
    <property type="entry name" value="Sacchrp_dh_NADP-bd"/>
</dbReference>
<evidence type="ECO:0000259" key="1">
    <source>
        <dbReference type="Pfam" id="PF03435"/>
    </source>
</evidence>
<gene>
    <name evidence="3" type="ORF">UFOPK3992_01126</name>
</gene>